<dbReference type="InterPro" id="IPR010359">
    <property type="entry name" value="IrrE_HExxH"/>
</dbReference>
<sequence>MESTGGDEPFLRWLVGLGCLNENGPPRAIDALRSKGIAIVILPRLDHTHLDGAALLMPNRRPVIALTLRHNRWDNFRFVLFHELGHVLKHLDGDRPAIYDTDLDSQRLGQVEQEADAFALDTLIPPEVWARVRGLRFANELRRVAKDEKIGVSVLAGRLRRQANDYRLHRTLVGHNRLRESLGIDETDWPK</sequence>
<feature type="domain" description="IrrE N-terminal-like" evidence="1">
    <location>
        <begin position="53"/>
        <end position="130"/>
    </location>
</feature>
<dbReference type="EMBL" id="BAABRI010000024">
    <property type="protein sequence ID" value="GAA5484320.1"/>
    <property type="molecule type" value="Genomic_DNA"/>
</dbReference>
<dbReference type="Gene3D" id="1.10.10.2910">
    <property type="match status" value="1"/>
</dbReference>
<dbReference type="Proteomes" id="UP001476282">
    <property type="component" value="Unassembled WGS sequence"/>
</dbReference>
<evidence type="ECO:0000259" key="1">
    <source>
        <dbReference type="Pfam" id="PF06114"/>
    </source>
</evidence>
<keyword evidence="3" id="KW-1185">Reference proteome</keyword>
<protein>
    <recommendedName>
        <fullName evidence="1">IrrE N-terminal-like domain-containing protein</fullName>
    </recommendedName>
</protein>
<evidence type="ECO:0000313" key="3">
    <source>
        <dbReference type="Proteomes" id="UP001476282"/>
    </source>
</evidence>
<comment type="caution">
    <text evidence="2">The sequence shown here is derived from an EMBL/GenBank/DDBJ whole genome shotgun (WGS) entry which is preliminary data.</text>
</comment>
<dbReference type="RefSeq" id="WP_353568417.1">
    <property type="nucleotide sequence ID" value="NZ_BAABRI010000024.1"/>
</dbReference>
<organism evidence="2 3">
    <name type="scientific">Haloferula sargassicola</name>
    <dbReference type="NCBI Taxonomy" id="490096"/>
    <lineage>
        <taxon>Bacteria</taxon>
        <taxon>Pseudomonadati</taxon>
        <taxon>Verrucomicrobiota</taxon>
        <taxon>Verrucomicrobiia</taxon>
        <taxon>Verrucomicrobiales</taxon>
        <taxon>Verrucomicrobiaceae</taxon>
        <taxon>Haloferula</taxon>
    </lineage>
</organism>
<reference evidence="2 3" key="1">
    <citation type="submission" date="2024-02" db="EMBL/GenBank/DDBJ databases">
        <title>Haloferula sargassicola NBRC 104335.</title>
        <authorList>
            <person name="Ichikawa N."/>
            <person name="Katano-Makiyama Y."/>
            <person name="Hidaka K."/>
        </authorList>
    </citation>
    <scope>NUCLEOTIDE SEQUENCE [LARGE SCALE GENOMIC DNA]</scope>
    <source>
        <strain evidence="2 3">NBRC 104335</strain>
    </source>
</reference>
<evidence type="ECO:0000313" key="2">
    <source>
        <dbReference type="EMBL" id="GAA5484320.1"/>
    </source>
</evidence>
<accession>A0ABP9US12</accession>
<proteinExistence type="predicted"/>
<gene>
    <name evidence="2" type="ORF">Hsar01_03563</name>
</gene>
<dbReference type="Pfam" id="PF06114">
    <property type="entry name" value="Peptidase_M78"/>
    <property type="match status" value="1"/>
</dbReference>
<name>A0ABP9US12_9BACT</name>